<proteinExistence type="predicted"/>
<name>A0A8H4RGU8_9HELO</name>
<gene>
    <name evidence="1" type="ORF">G7Y89_g9690</name>
</gene>
<reference evidence="1 2" key="1">
    <citation type="submission" date="2020-03" db="EMBL/GenBank/DDBJ databases">
        <title>Draft Genome Sequence of Cudoniella acicularis.</title>
        <authorList>
            <person name="Buettner E."/>
            <person name="Kellner H."/>
        </authorList>
    </citation>
    <scope>NUCLEOTIDE SEQUENCE [LARGE SCALE GENOMIC DNA]</scope>
    <source>
        <strain evidence="1 2">DSM 108380</strain>
    </source>
</reference>
<protein>
    <submittedName>
        <fullName evidence="1">Uncharacterized protein</fullName>
    </submittedName>
</protein>
<keyword evidence="2" id="KW-1185">Reference proteome</keyword>
<dbReference type="OrthoDB" id="2115716at2759"/>
<sequence length="269" mass="30734">MSSSIDDFIHISTGPEPPVPSSSSKHGVSGAFFGSTHGDRWFTEGIIVQSIRSKYPKHHLTVNPGYACDLLAFANSREDAVYLSRSNDRDGLLERQFIPPRRRYNDEKGGSMGERVLLGCFDYVFQENAFVLYIVEGSDGMMGKTRYNYILVPPKAEGEEMSIEEKTSAQKKTDELLAAGSRWMQELHNEVLVFDQGWWQKNRELWENVQESNWEDVILEKEKKEAIIDDVIGFFDSETRYAEFGVPWKARLPPSSDSSTKLTLFNREE</sequence>
<evidence type="ECO:0000313" key="1">
    <source>
        <dbReference type="EMBL" id="KAF4628461.1"/>
    </source>
</evidence>
<dbReference type="Proteomes" id="UP000566819">
    <property type="component" value="Unassembled WGS sequence"/>
</dbReference>
<organism evidence="1 2">
    <name type="scientific">Cudoniella acicularis</name>
    <dbReference type="NCBI Taxonomy" id="354080"/>
    <lineage>
        <taxon>Eukaryota</taxon>
        <taxon>Fungi</taxon>
        <taxon>Dikarya</taxon>
        <taxon>Ascomycota</taxon>
        <taxon>Pezizomycotina</taxon>
        <taxon>Leotiomycetes</taxon>
        <taxon>Helotiales</taxon>
        <taxon>Tricladiaceae</taxon>
        <taxon>Cudoniella</taxon>
    </lineage>
</organism>
<accession>A0A8H4RGU8</accession>
<comment type="caution">
    <text evidence="1">The sequence shown here is derived from an EMBL/GenBank/DDBJ whole genome shotgun (WGS) entry which is preliminary data.</text>
</comment>
<dbReference type="EMBL" id="JAAMPI010000809">
    <property type="protein sequence ID" value="KAF4628461.1"/>
    <property type="molecule type" value="Genomic_DNA"/>
</dbReference>
<evidence type="ECO:0000313" key="2">
    <source>
        <dbReference type="Proteomes" id="UP000566819"/>
    </source>
</evidence>
<dbReference type="AlphaFoldDB" id="A0A8H4RGU8"/>